<evidence type="ECO:0000256" key="1">
    <source>
        <dbReference type="SAM" id="Phobius"/>
    </source>
</evidence>
<name>A0A0F4L5V2_9LACO</name>
<sequence length="134" mass="15401">MDTTIYVLIYEIIILIFVTIVFITSLYMIYLKLKAWHKLNLESRKEVAASTVEFVAKPGIEREVVMINASRFIAAIVLLLSWAFFTSEVVILFIGNLIFIVTVLAEMYMNADLTKKQESIIQVFPIFIMQNGQN</sequence>
<comment type="caution">
    <text evidence="2">The sequence shown here is derived from an EMBL/GenBank/DDBJ whole genome shotgun (WGS) entry which is preliminary data.</text>
</comment>
<evidence type="ECO:0000313" key="2">
    <source>
        <dbReference type="EMBL" id="KJY54232.1"/>
    </source>
</evidence>
<dbReference type="OrthoDB" id="9979400at2"/>
<reference evidence="2 3" key="1">
    <citation type="submission" date="2014-12" db="EMBL/GenBank/DDBJ databases">
        <title>Comparative genomics of the lactic acid bacteria isolated from the honey bee gut.</title>
        <authorList>
            <person name="Ellegaard K.M."/>
            <person name="Tamarit D."/>
            <person name="Javelind E."/>
            <person name="Olofsson T."/>
            <person name="Andersson S.G."/>
            <person name="Vasquez A."/>
        </authorList>
    </citation>
    <scope>NUCLEOTIDE SEQUENCE [LARGE SCALE GENOMIC DNA]</scope>
    <source>
        <strain evidence="2 3">Biut2</strain>
    </source>
</reference>
<dbReference type="EMBL" id="JXBY01000028">
    <property type="protein sequence ID" value="KJY54232.1"/>
    <property type="molecule type" value="Genomic_DNA"/>
</dbReference>
<proteinExistence type="predicted"/>
<keyword evidence="1" id="KW-0812">Transmembrane</keyword>
<dbReference type="PATRIC" id="fig|1218493.3.peg.1828"/>
<protein>
    <submittedName>
        <fullName evidence="2">Uncharacterized protein</fullName>
    </submittedName>
</protein>
<dbReference type="Proteomes" id="UP000033533">
    <property type="component" value="Unassembled WGS sequence"/>
</dbReference>
<dbReference type="HOGENOM" id="CLU_139713_0_0_9"/>
<feature type="transmembrane region" description="Helical" evidence="1">
    <location>
        <begin position="6"/>
        <end position="30"/>
    </location>
</feature>
<evidence type="ECO:0000313" key="3">
    <source>
        <dbReference type="Proteomes" id="UP000033533"/>
    </source>
</evidence>
<dbReference type="AlphaFoldDB" id="A0A0F4L5V2"/>
<feature type="transmembrane region" description="Helical" evidence="1">
    <location>
        <begin position="90"/>
        <end position="109"/>
    </location>
</feature>
<dbReference type="RefSeq" id="WP_045928706.1">
    <property type="nucleotide sequence ID" value="NZ_JBHSZS010000008.1"/>
</dbReference>
<keyword evidence="1" id="KW-0472">Membrane</keyword>
<accession>A0A0F4L5V2</accession>
<organism evidence="2 3">
    <name type="scientific">Lactobacillus kullabergensis</name>
    <dbReference type="NCBI Taxonomy" id="1218493"/>
    <lineage>
        <taxon>Bacteria</taxon>
        <taxon>Bacillati</taxon>
        <taxon>Bacillota</taxon>
        <taxon>Bacilli</taxon>
        <taxon>Lactobacillales</taxon>
        <taxon>Lactobacillaceae</taxon>
        <taxon>Lactobacillus</taxon>
    </lineage>
</organism>
<gene>
    <name evidence="2" type="ORF">JF76_17430</name>
</gene>
<keyword evidence="1" id="KW-1133">Transmembrane helix</keyword>